<keyword evidence="3" id="KW-1185">Reference proteome</keyword>
<feature type="chain" id="PRO_5045181046" description="SH3 domain-containing protein" evidence="1">
    <location>
        <begin position="31"/>
        <end position="120"/>
    </location>
</feature>
<dbReference type="RefSeq" id="WP_378259468.1">
    <property type="nucleotide sequence ID" value="NZ_JBHSIT010000008.1"/>
</dbReference>
<proteinExistence type="predicted"/>
<sequence>MKGLPQAVTVGTVLVAAVPFIALTQASASARPAVALTAARTAAVAQGRVHAPVPLRVRSKANRLSQTYRRLPNGTTVALRCSVKGQRIYGNRTWYRLATARHEYVAAHYVKLVSGHVPPC</sequence>
<name>A0ABV9U390_9ACTN</name>
<accession>A0ABV9U390</accession>
<dbReference type="EMBL" id="JBHSIT010000008">
    <property type="protein sequence ID" value="MFC4910812.1"/>
    <property type="molecule type" value="Genomic_DNA"/>
</dbReference>
<organism evidence="2 3">
    <name type="scientific">Actinomadura gamaensis</name>
    <dbReference type="NCBI Taxonomy" id="1763541"/>
    <lineage>
        <taxon>Bacteria</taxon>
        <taxon>Bacillati</taxon>
        <taxon>Actinomycetota</taxon>
        <taxon>Actinomycetes</taxon>
        <taxon>Streptosporangiales</taxon>
        <taxon>Thermomonosporaceae</taxon>
        <taxon>Actinomadura</taxon>
    </lineage>
</organism>
<feature type="signal peptide" evidence="1">
    <location>
        <begin position="1"/>
        <end position="30"/>
    </location>
</feature>
<protein>
    <recommendedName>
        <fullName evidence="4">SH3 domain-containing protein</fullName>
    </recommendedName>
</protein>
<evidence type="ECO:0008006" key="4">
    <source>
        <dbReference type="Google" id="ProtNLM"/>
    </source>
</evidence>
<evidence type="ECO:0000256" key="1">
    <source>
        <dbReference type="SAM" id="SignalP"/>
    </source>
</evidence>
<evidence type="ECO:0000313" key="3">
    <source>
        <dbReference type="Proteomes" id="UP001595872"/>
    </source>
</evidence>
<reference evidence="3" key="1">
    <citation type="journal article" date="2019" name="Int. J. Syst. Evol. Microbiol.">
        <title>The Global Catalogue of Microorganisms (GCM) 10K type strain sequencing project: providing services to taxonomists for standard genome sequencing and annotation.</title>
        <authorList>
            <consortium name="The Broad Institute Genomics Platform"/>
            <consortium name="The Broad Institute Genome Sequencing Center for Infectious Disease"/>
            <person name="Wu L."/>
            <person name="Ma J."/>
        </authorList>
    </citation>
    <scope>NUCLEOTIDE SEQUENCE [LARGE SCALE GENOMIC DNA]</scope>
    <source>
        <strain evidence="3">KLKA75</strain>
    </source>
</reference>
<evidence type="ECO:0000313" key="2">
    <source>
        <dbReference type="EMBL" id="MFC4910812.1"/>
    </source>
</evidence>
<gene>
    <name evidence="2" type="ORF">ACFPCY_26095</name>
</gene>
<keyword evidence="1" id="KW-0732">Signal</keyword>
<dbReference type="Proteomes" id="UP001595872">
    <property type="component" value="Unassembled WGS sequence"/>
</dbReference>
<comment type="caution">
    <text evidence="2">The sequence shown here is derived from an EMBL/GenBank/DDBJ whole genome shotgun (WGS) entry which is preliminary data.</text>
</comment>